<accession>A0AAV2EJV6</accession>
<dbReference type="SUPFAM" id="SSF48264">
    <property type="entry name" value="Cytochrome P450"/>
    <property type="match status" value="1"/>
</dbReference>
<feature type="binding site" description="axial binding residue" evidence="8">
    <location>
        <position position="467"/>
    </location>
    <ligand>
        <name>heme</name>
        <dbReference type="ChEBI" id="CHEBI:30413"/>
    </ligand>
    <ligandPart>
        <name>Fe</name>
        <dbReference type="ChEBI" id="CHEBI:18248"/>
    </ligandPart>
</feature>
<dbReference type="InterPro" id="IPR017972">
    <property type="entry name" value="Cyt_P450_CS"/>
</dbReference>
<evidence type="ECO:0000256" key="1">
    <source>
        <dbReference type="ARBA" id="ARBA00001971"/>
    </source>
</evidence>
<dbReference type="GO" id="GO:0004497">
    <property type="term" value="F:monooxygenase activity"/>
    <property type="evidence" value="ECO:0007669"/>
    <property type="project" value="UniProtKB-KW"/>
</dbReference>
<dbReference type="Pfam" id="PF00067">
    <property type="entry name" value="p450"/>
    <property type="match status" value="1"/>
</dbReference>
<dbReference type="InterPro" id="IPR001128">
    <property type="entry name" value="Cyt_P450"/>
</dbReference>
<evidence type="ECO:0000256" key="3">
    <source>
        <dbReference type="ARBA" id="ARBA00022617"/>
    </source>
</evidence>
<keyword evidence="4 8" id="KW-0479">Metal-binding</keyword>
<comment type="cofactor">
    <cofactor evidence="1 8">
        <name>heme</name>
        <dbReference type="ChEBI" id="CHEBI:30413"/>
    </cofactor>
</comment>
<organism evidence="10 11">
    <name type="scientific">Linum trigynum</name>
    <dbReference type="NCBI Taxonomy" id="586398"/>
    <lineage>
        <taxon>Eukaryota</taxon>
        <taxon>Viridiplantae</taxon>
        <taxon>Streptophyta</taxon>
        <taxon>Embryophyta</taxon>
        <taxon>Tracheophyta</taxon>
        <taxon>Spermatophyta</taxon>
        <taxon>Magnoliopsida</taxon>
        <taxon>eudicotyledons</taxon>
        <taxon>Gunneridae</taxon>
        <taxon>Pentapetalae</taxon>
        <taxon>rosids</taxon>
        <taxon>fabids</taxon>
        <taxon>Malpighiales</taxon>
        <taxon>Linaceae</taxon>
        <taxon>Linum</taxon>
    </lineage>
</organism>
<evidence type="ECO:0000313" key="10">
    <source>
        <dbReference type="EMBL" id="CAL1386261.1"/>
    </source>
</evidence>
<dbReference type="FunFam" id="1.10.630.10:FF:000043">
    <property type="entry name" value="Cytochrome P450 99A2"/>
    <property type="match status" value="1"/>
</dbReference>
<evidence type="ECO:0000256" key="4">
    <source>
        <dbReference type="ARBA" id="ARBA00022723"/>
    </source>
</evidence>
<reference evidence="10 11" key="1">
    <citation type="submission" date="2024-04" db="EMBL/GenBank/DDBJ databases">
        <authorList>
            <person name="Fracassetti M."/>
        </authorList>
    </citation>
    <scope>NUCLEOTIDE SEQUENCE [LARGE SCALE GENOMIC DNA]</scope>
</reference>
<keyword evidence="7 9" id="KW-0503">Monooxygenase</keyword>
<protein>
    <recommendedName>
        <fullName evidence="12">Cytochrome P450</fullName>
    </recommendedName>
</protein>
<dbReference type="GO" id="GO:0020037">
    <property type="term" value="F:heme binding"/>
    <property type="evidence" value="ECO:0007669"/>
    <property type="project" value="InterPro"/>
</dbReference>
<keyword evidence="6 8" id="KW-0408">Iron</keyword>
<evidence type="ECO:0000313" key="11">
    <source>
        <dbReference type="Proteomes" id="UP001497516"/>
    </source>
</evidence>
<dbReference type="PANTHER" id="PTHR47955:SF8">
    <property type="entry name" value="CYTOCHROME P450 71D11-LIKE"/>
    <property type="match status" value="1"/>
</dbReference>
<evidence type="ECO:0000256" key="8">
    <source>
        <dbReference type="PIRSR" id="PIRSR602401-1"/>
    </source>
</evidence>
<dbReference type="AlphaFoldDB" id="A0AAV2EJV6"/>
<keyword evidence="5 9" id="KW-0560">Oxidoreductase</keyword>
<evidence type="ECO:0000256" key="5">
    <source>
        <dbReference type="ARBA" id="ARBA00023002"/>
    </source>
</evidence>
<dbReference type="PRINTS" id="PR00463">
    <property type="entry name" value="EP450I"/>
</dbReference>
<evidence type="ECO:0000256" key="2">
    <source>
        <dbReference type="ARBA" id="ARBA00010617"/>
    </source>
</evidence>
<evidence type="ECO:0000256" key="7">
    <source>
        <dbReference type="ARBA" id="ARBA00023033"/>
    </source>
</evidence>
<dbReference type="PRINTS" id="PR00385">
    <property type="entry name" value="P450"/>
</dbReference>
<comment type="similarity">
    <text evidence="2 9">Belongs to the cytochrome P450 family.</text>
</comment>
<evidence type="ECO:0000256" key="6">
    <source>
        <dbReference type="ARBA" id="ARBA00023004"/>
    </source>
</evidence>
<dbReference type="PANTHER" id="PTHR47955">
    <property type="entry name" value="CYTOCHROME P450 FAMILY 71 PROTEIN"/>
    <property type="match status" value="1"/>
</dbReference>
<dbReference type="Gene3D" id="1.10.630.10">
    <property type="entry name" value="Cytochrome P450"/>
    <property type="match status" value="1"/>
</dbReference>
<dbReference type="CDD" id="cd11072">
    <property type="entry name" value="CYP71-like"/>
    <property type="match status" value="1"/>
</dbReference>
<keyword evidence="3 8" id="KW-0349">Heme</keyword>
<evidence type="ECO:0000256" key="9">
    <source>
        <dbReference type="RuleBase" id="RU000461"/>
    </source>
</evidence>
<dbReference type="EMBL" id="OZ034818">
    <property type="protein sequence ID" value="CAL1386261.1"/>
    <property type="molecule type" value="Genomic_DNA"/>
</dbReference>
<evidence type="ECO:0008006" key="12">
    <source>
        <dbReference type="Google" id="ProtNLM"/>
    </source>
</evidence>
<sequence length="529" mass="59194">MEQLQKHLSFSPSTDIPLLLLTFTAILLATSLLRKSKIPPMPLPPPGPWKLPIVGNLHQLALTPFPPHRRLRDMAEKYGPVMQLQLGELPHVVISSPEAARDVLQTHDAVLASRPFVLAADIFFYGRTGISFTPYGDYWRRVRKICVMELLSDRRVLSYRAVREDELCGNMVRRVAAAAAASCASRETTSTVDLGEILYWASNRVITRSAFGALRENTESFLAVVNSMSDALSGLSICDLYPSIRFLPWLTGFRAKLTALHREADLILEEIINEHRARRGNSDDRSAAVVDDILDVLLDLREADCNSLESPLTNDNIKAVATELFLAGSGTASVTIEWIMSEIMRNPRVLRKVQEEVRRAFRGKGKVDEQGLDDLKYMNAVIKEVLRLHPDGPLLAPRESQEDLVVAGYLVPARTKVMVNVWAIGRDTRSWGADAEKFNPERFLDCSVDYKGRDFQFLPFGGGRRICAGISFGMAIVKLGLANLLYHFDWKLPGKMKPEDLDMTERFGLTLRRKSPLCLVPVAFDIPAP</sequence>
<dbReference type="GO" id="GO:0016705">
    <property type="term" value="F:oxidoreductase activity, acting on paired donors, with incorporation or reduction of molecular oxygen"/>
    <property type="evidence" value="ECO:0007669"/>
    <property type="project" value="InterPro"/>
</dbReference>
<dbReference type="GO" id="GO:0005506">
    <property type="term" value="F:iron ion binding"/>
    <property type="evidence" value="ECO:0007669"/>
    <property type="project" value="InterPro"/>
</dbReference>
<keyword evidence="11" id="KW-1185">Reference proteome</keyword>
<proteinExistence type="inferred from homology"/>
<dbReference type="Proteomes" id="UP001497516">
    <property type="component" value="Chromosome 5"/>
</dbReference>
<dbReference type="InterPro" id="IPR036396">
    <property type="entry name" value="Cyt_P450_sf"/>
</dbReference>
<dbReference type="PROSITE" id="PS00086">
    <property type="entry name" value="CYTOCHROME_P450"/>
    <property type="match status" value="1"/>
</dbReference>
<dbReference type="InterPro" id="IPR002401">
    <property type="entry name" value="Cyt_P450_E_grp-I"/>
</dbReference>
<name>A0AAV2EJV6_9ROSI</name>
<gene>
    <name evidence="10" type="ORF">LTRI10_LOCUS27334</name>
</gene>